<accession>A0A840U3E3</accession>
<keyword evidence="4" id="KW-1185">Reference proteome</keyword>
<dbReference type="CDD" id="cd00293">
    <property type="entry name" value="USP-like"/>
    <property type="match status" value="1"/>
</dbReference>
<reference evidence="3 4" key="1">
    <citation type="submission" date="2020-08" db="EMBL/GenBank/DDBJ databases">
        <title>Genomic Encyclopedia of Type Strains, Phase IV (KMG-IV): sequencing the most valuable type-strain genomes for metagenomic binning, comparative biology and taxonomic classification.</title>
        <authorList>
            <person name="Goeker M."/>
        </authorList>
    </citation>
    <scope>NUCLEOTIDE SEQUENCE [LARGE SCALE GENOMIC DNA]</scope>
    <source>
        <strain evidence="3 4">DSM 22359</strain>
    </source>
</reference>
<organism evidence="3 4">
    <name type="scientific">Marinobacter oulmenensis</name>
    <dbReference type="NCBI Taxonomy" id="643747"/>
    <lineage>
        <taxon>Bacteria</taxon>
        <taxon>Pseudomonadati</taxon>
        <taxon>Pseudomonadota</taxon>
        <taxon>Gammaproteobacteria</taxon>
        <taxon>Pseudomonadales</taxon>
        <taxon>Marinobacteraceae</taxon>
        <taxon>Marinobacter</taxon>
    </lineage>
</organism>
<comment type="caution">
    <text evidence="3">The sequence shown here is derived from an EMBL/GenBank/DDBJ whole genome shotgun (WGS) entry which is preliminary data.</text>
</comment>
<dbReference type="Gene3D" id="3.40.50.12370">
    <property type="match status" value="1"/>
</dbReference>
<evidence type="ECO:0000313" key="3">
    <source>
        <dbReference type="EMBL" id="MBB5320224.1"/>
    </source>
</evidence>
<feature type="domain" description="UspA" evidence="2">
    <location>
        <begin position="18"/>
        <end position="165"/>
    </location>
</feature>
<dbReference type="AlphaFoldDB" id="A0A840U3E3"/>
<dbReference type="SUPFAM" id="SSF52402">
    <property type="entry name" value="Adenine nucleotide alpha hydrolases-like"/>
    <property type="match status" value="1"/>
</dbReference>
<dbReference type="InterPro" id="IPR006016">
    <property type="entry name" value="UspA"/>
</dbReference>
<comment type="similarity">
    <text evidence="1">Belongs to the universal stress protein A family.</text>
</comment>
<protein>
    <submittedName>
        <fullName evidence="3">Nucleotide-binding universal stress UspA family protein</fullName>
    </submittedName>
</protein>
<dbReference type="InterPro" id="IPR006015">
    <property type="entry name" value="Universal_stress_UspA"/>
</dbReference>
<dbReference type="Pfam" id="PF00582">
    <property type="entry name" value="Usp"/>
    <property type="match status" value="1"/>
</dbReference>
<sequence length="290" mass="30827">MAKPMMPDQPGPTQVTGRVLILLDGSRQSLAALDVAAEIAHGRGAQVLGIFVEEQNLLRSAGYGFAREVGSSSGAVRPLDSGQLQARLEALAQQARLALARAMSSRGIAQALTLCRGQVPEEVLGLVQPEDLLILGQVGWSGAPGARLGSTARALMRRAPGDVLLWADGVRPSARQRVVVVLNHDQGANHRAIRVGAELAARHHQPMSVLLRTSGDEDGQVAEDILSYLGQQGISARVRRLPMATPAALIRSLKEEQAAQLVLSRQSSLFLDQGAEALLEQMHLPVTVTP</sequence>
<dbReference type="PANTHER" id="PTHR46268">
    <property type="entry name" value="STRESS RESPONSE PROTEIN NHAX"/>
    <property type="match status" value="1"/>
</dbReference>
<dbReference type="EMBL" id="JACHFE010000002">
    <property type="protein sequence ID" value="MBB5320224.1"/>
    <property type="molecule type" value="Genomic_DNA"/>
</dbReference>
<gene>
    <name evidence="3" type="ORF">HNR38_000696</name>
</gene>
<evidence type="ECO:0000259" key="2">
    <source>
        <dbReference type="Pfam" id="PF00582"/>
    </source>
</evidence>
<evidence type="ECO:0000313" key="4">
    <source>
        <dbReference type="Proteomes" id="UP000591735"/>
    </source>
</evidence>
<name>A0A840U3E3_9GAMM</name>
<dbReference type="PRINTS" id="PR01438">
    <property type="entry name" value="UNVRSLSTRESS"/>
</dbReference>
<dbReference type="Proteomes" id="UP000591735">
    <property type="component" value="Unassembled WGS sequence"/>
</dbReference>
<dbReference type="RefSeq" id="WP_246362366.1">
    <property type="nucleotide sequence ID" value="NZ_JACHFE010000002.1"/>
</dbReference>
<dbReference type="PANTHER" id="PTHR46268:SF6">
    <property type="entry name" value="UNIVERSAL STRESS PROTEIN UP12"/>
    <property type="match status" value="1"/>
</dbReference>
<evidence type="ECO:0000256" key="1">
    <source>
        <dbReference type="ARBA" id="ARBA00008791"/>
    </source>
</evidence>
<proteinExistence type="inferred from homology"/>